<proteinExistence type="predicted"/>
<name>A0A0A9BIT6_ARUDO</name>
<organism evidence="1">
    <name type="scientific">Arundo donax</name>
    <name type="common">Giant reed</name>
    <name type="synonym">Donax arundinaceus</name>
    <dbReference type="NCBI Taxonomy" id="35708"/>
    <lineage>
        <taxon>Eukaryota</taxon>
        <taxon>Viridiplantae</taxon>
        <taxon>Streptophyta</taxon>
        <taxon>Embryophyta</taxon>
        <taxon>Tracheophyta</taxon>
        <taxon>Spermatophyta</taxon>
        <taxon>Magnoliopsida</taxon>
        <taxon>Liliopsida</taxon>
        <taxon>Poales</taxon>
        <taxon>Poaceae</taxon>
        <taxon>PACMAD clade</taxon>
        <taxon>Arundinoideae</taxon>
        <taxon>Arundineae</taxon>
        <taxon>Arundo</taxon>
    </lineage>
</organism>
<dbReference type="EMBL" id="GBRH01238708">
    <property type="protein sequence ID" value="JAD59187.1"/>
    <property type="molecule type" value="Transcribed_RNA"/>
</dbReference>
<accession>A0A0A9BIT6</accession>
<sequence length="21" mass="2586">MQANRVVFMSENYLAQCRFMF</sequence>
<evidence type="ECO:0000313" key="1">
    <source>
        <dbReference type="EMBL" id="JAD59187.1"/>
    </source>
</evidence>
<protein>
    <submittedName>
        <fullName evidence="1">Uncharacterized protein</fullName>
    </submittedName>
</protein>
<reference evidence="1" key="1">
    <citation type="submission" date="2014-09" db="EMBL/GenBank/DDBJ databases">
        <authorList>
            <person name="Magalhaes I.L.F."/>
            <person name="Oliveira U."/>
            <person name="Santos F.R."/>
            <person name="Vidigal T.H.D.A."/>
            <person name="Brescovit A.D."/>
            <person name="Santos A.J."/>
        </authorList>
    </citation>
    <scope>NUCLEOTIDE SEQUENCE</scope>
    <source>
        <tissue evidence="1">Shoot tissue taken approximately 20 cm above the soil surface</tissue>
    </source>
</reference>
<dbReference type="AlphaFoldDB" id="A0A0A9BIT6"/>
<reference evidence="1" key="2">
    <citation type="journal article" date="2015" name="Data Brief">
        <title>Shoot transcriptome of the giant reed, Arundo donax.</title>
        <authorList>
            <person name="Barrero R.A."/>
            <person name="Guerrero F.D."/>
            <person name="Moolhuijzen P."/>
            <person name="Goolsby J.A."/>
            <person name="Tidwell J."/>
            <person name="Bellgard S.E."/>
            <person name="Bellgard M.I."/>
        </authorList>
    </citation>
    <scope>NUCLEOTIDE SEQUENCE</scope>
    <source>
        <tissue evidence="1">Shoot tissue taken approximately 20 cm above the soil surface</tissue>
    </source>
</reference>